<evidence type="ECO:0000313" key="1">
    <source>
        <dbReference type="EMBL" id="DAD79152.1"/>
    </source>
</evidence>
<name>A0A8S5MAG8_9CAUD</name>
<reference evidence="1" key="1">
    <citation type="journal article" date="2021" name="Proc. Natl. Acad. Sci. U.S.A.">
        <title>A Catalog of Tens of Thousands of Viruses from Human Metagenomes Reveals Hidden Associations with Chronic Diseases.</title>
        <authorList>
            <person name="Tisza M.J."/>
            <person name="Buck C.B."/>
        </authorList>
    </citation>
    <scope>NUCLEOTIDE SEQUENCE</scope>
    <source>
        <strain evidence="1">CtsDY37</strain>
    </source>
</reference>
<dbReference type="EMBL" id="BK014859">
    <property type="protein sequence ID" value="DAD79152.1"/>
    <property type="molecule type" value="Genomic_DNA"/>
</dbReference>
<protein>
    <submittedName>
        <fullName evidence="1">Uncharacterized protein</fullName>
    </submittedName>
</protein>
<organism evidence="1">
    <name type="scientific">Siphoviridae sp. ctsDY37</name>
    <dbReference type="NCBI Taxonomy" id="2826483"/>
    <lineage>
        <taxon>Viruses</taxon>
        <taxon>Duplodnaviria</taxon>
        <taxon>Heunggongvirae</taxon>
        <taxon>Uroviricota</taxon>
        <taxon>Caudoviricetes</taxon>
    </lineage>
</organism>
<proteinExistence type="predicted"/>
<sequence>MSEADKIFEEVGYKKYEHNIFKEGEEPKANEWITQDEPYIEYRDEKVINGIYYSMFIMFMMNCQRVQIGGYEKGTTPYGKHYERVRNPILNTKEVKAISLKVGELGWK</sequence>
<accession>A0A8S5MAG8</accession>